<evidence type="ECO:0000256" key="3">
    <source>
        <dbReference type="ARBA" id="ARBA00005119"/>
    </source>
</evidence>
<comment type="subcellular location">
    <subcellularLocation>
        <location evidence="2">Cell membrane</location>
        <topology evidence="2">Multi-pass membrane protein</topology>
    </subcellularLocation>
</comment>
<evidence type="ECO:0000256" key="18">
    <source>
        <dbReference type="ARBA" id="ARBA00029893"/>
    </source>
</evidence>
<keyword evidence="13 24" id="KW-1133">Transmembrane helix</keyword>
<feature type="transmembrane region" description="Helical" evidence="24">
    <location>
        <begin position="35"/>
        <end position="68"/>
    </location>
</feature>
<comment type="similarity">
    <text evidence="5">Belongs to the CDS family.</text>
</comment>
<keyword evidence="15 24" id="KW-0472">Membrane</keyword>
<comment type="pathway">
    <text evidence="4">Lipid metabolism.</text>
</comment>
<dbReference type="PANTHER" id="PTHR46382:SF1">
    <property type="entry name" value="PHOSPHATIDATE CYTIDYLYLTRANSFERASE"/>
    <property type="match status" value="1"/>
</dbReference>
<dbReference type="PANTHER" id="PTHR46382">
    <property type="entry name" value="PHOSPHATIDATE CYTIDYLYLTRANSFERASE"/>
    <property type="match status" value="1"/>
</dbReference>
<proteinExistence type="inferred from homology"/>
<evidence type="ECO:0000256" key="5">
    <source>
        <dbReference type="ARBA" id="ARBA00010185"/>
    </source>
</evidence>
<evidence type="ECO:0000256" key="4">
    <source>
        <dbReference type="ARBA" id="ARBA00005189"/>
    </source>
</evidence>
<comment type="caution">
    <text evidence="25">The sequence shown here is derived from an EMBL/GenBank/DDBJ whole genome shotgun (WGS) entry which is preliminary data.</text>
</comment>
<keyword evidence="26" id="KW-1185">Reference proteome</keyword>
<protein>
    <recommendedName>
        <fullName evidence="7">Phosphatidate cytidylyltransferase</fullName>
        <ecNumber evidence="6">2.7.7.41</ecNumber>
    </recommendedName>
    <alternativeName>
        <fullName evidence="20">CDP-DAG synthase</fullName>
    </alternativeName>
    <alternativeName>
        <fullName evidence="22">CDP-DG synthase</fullName>
    </alternativeName>
    <alternativeName>
        <fullName evidence="18">CDP-diacylglycerol synthase</fullName>
    </alternativeName>
    <alternativeName>
        <fullName evidence="21">CDP-diglyceride pyrophosphorylase</fullName>
    </alternativeName>
    <alternativeName>
        <fullName evidence="23">CDP-diglyceride synthase</fullName>
    </alternativeName>
    <alternativeName>
        <fullName evidence="19">CTP:phosphatidate cytidylyltransferase</fullName>
    </alternativeName>
</protein>
<evidence type="ECO:0000256" key="16">
    <source>
        <dbReference type="ARBA" id="ARBA00023209"/>
    </source>
</evidence>
<evidence type="ECO:0000256" key="2">
    <source>
        <dbReference type="ARBA" id="ARBA00004651"/>
    </source>
</evidence>
<keyword evidence="8" id="KW-1003">Cell membrane</keyword>
<keyword evidence="11 24" id="KW-0812">Transmembrane</keyword>
<evidence type="ECO:0000256" key="22">
    <source>
        <dbReference type="ARBA" id="ARBA00032743"/>
    </source>
</evidence>
<evidence type="ECO:0000256" key="20">
    <source>
        <dbReference type="ARBA" id="ARBA00032253"/>
    </source>
</evidence>
<keyword evidence="10 25" id="KW-0808">Transferase</keyword>
<evidence type="ECO:0000256" key="17">
    <source>
        <dbReference type="ARBA" id="ARBA00023264"/>
    </source>
</evidence>
<evidence type="ECO:0000313" key="26">
    <source>
        <dbReference type="Proteomes" id="UP001250214"/>
    </source>
</evidence>
<evidence type="ECO:0000256" key="7">
    <source>
        <dbReference type="ARBA" id="ARBA00019373"/>
    </source>
</evidence>
<evidence type="ECO:0000256" key="8">
    <source>
        <dbReference type="ARBA" id="ARBA00022475"/>
    </source>
</evidence>
<dbReference type="GO" id="GO:0004605">
    <property type="term" value="F:phosphatidate cytidylyltransferase activity"/>
    <property type="evidence" value="ECO:0007669"/>
    <property type="project" value="UniProtKB-EC"/>
</dbReference>
<name>A0ABU2H2I5_9ACTN</name>
<evidence type="ECO:0000256" key="24">
    <source>
        <dbReference type="SAM" id="Phobius"/>
    </source>
</evidence>
<dbReference type="RefSeq" id="WP_310910979.1">
    <property type="nucleotide sequence ID" value="NZ_JAVLVT010000001.1"/>
</dbReference>
<evidence type="ECO:0000256" key="19">
    <source>
        <dbReference type="ARBA" id="ARBA00031825"/>
    </source>
</evidence>
<keyword evidence="16" id="KW-0594">Phospholipid biosynthesis</keyword>
<evidence type="ECO:0000256" key="14">
    <source>
        <dbReference type="ARBA" id="ARBA00023098"/>
    </source>
</evidence>
<feature type="transmembrane region" description="Helical" evidence="24">
    <location>
        <begin position="80"/>
        <end position="99"/>
    </location>
</feature>
<evidence type="ECO:0000256" key="13">
    <source>
        <dbReference type="ARBA" id="ARBA00022989"/>
    </source>
</evidence>
<evidence type="ECO:0000256" key="11">
    <source>
        <dbReference type="ARBA" id="ARBA00022692"/>
    </source>
</evidence>
<comment type="catalytic activity">
    <reaction evidence="1">
        <text>a 1,2-diacyl-sn-glycero-3-phosphate + CTP + H(+) = a CDP-1,2-diacyl-sn-glycerol + diphosphate</text>
        <dbReference type="Rhea" id="RHEA:16229"/>
        <dbReference type="ChEBI" id="CHEBI:15378"/>
        <dbReference type="ChEBI" id="CHEBI:33019"/>
        <dbReference type="ChEBI" id="CHEBI:37563"/>
        <dbReference type="ChEBI" id="CHEBI:58332"/>
        <dbReference type="ChEBI" id="CHEBI:58608"/>
        <dbReference type="EC" id="2.7.7.41"/>
    </reaction>
</comment>
<dbReference type="Proteomes" id="UP001250214">
    <property type="component" value="Unassembled WGS sequence"/>
</dbReference>
<dbReference type="Pfam" id="PF01148">
    <property type="entry name" value="CTP_transf_1"/>
    <property type="match status" value="1"/>
</dbReference>
<feature type="transmembrane region" description="Helical" evidence="24">
    <location>
        <begin position="193"/>
        <end position="213"/>
    </location>
</feature>
<evidence type="ECO:0000256" key="9">
    <source>
        <dbReference type="ARBA" id="ARBA00022516"/>
    </source>
</evidence>
<comment type="pathway">
    <text evidence="3">Phospholipid metabolism; CDP-diacylglycerol biosynthesis; CDP-diacylglycerol from sn-glycerol 3-phosphate: step 3/3.</text>
</comment>
<evidence type="ECO:0000256" key="10">
    <source>
        <dbReference type="ARBA" id="ARBA00022679"/>
    </source>
</evidence>
<gene>
    <name evidence="25" type="ORF">RIF23_04295</name>
</gene>
<evidence type="ECO:0000256" key="1">
    <source>
        <dbReference type="ARBA" id="ARBA00001698"/>
    </source>
</evidence>
<evidence type="ECO:0000256" key="6">
    <source>
        <dbReference type="ARBA" id="ARBA00012487"/>
    </source>
</evidence>
<evidence type="ECO:0000256" key="23">
    <source>
        <dbReference type="ARBA" id="ARBA00033406"/>
    </source>
</evidence>
<organism evidence="25 26">
    <name type="scientific">Lipingzhangella rawalii</name>
    <dbReference type="NCBI Taxonomy" id="2055835"/>
    <lineage>
        <taxon>Bacteria</taxon>
        <taxon>Bacillati</taxon>
        <taxon>Actinomycetota</taxon>
        <taxon>Actinomycetes</taxon>
        <taxon>Streptosporangiales</taxon>
        <taxon>Nocardiopsidaceae</taxon>
        <taxon>Lipingzhangella</taxon>
    </lineage>
</organism>
<keyword evidence="12 25" id="KW-0548">Nucleotidyltransferase</keyword>
<evidence type="ECO:0000313" key="25">
    <source>
        <dbReference type="EMBL" id="MDS1269515.1"/>
    </source>
</evidence>
<dbReference type="EC" id="2.7.7.41" evidence="6"/>
<feature type="transmembrane region" description="Helical" evidence="24">
    <location>
        <begin position="153"/>
        <end position="173"/>
    </location>
</feature>
<sequence length="275" mass="27534">MIAAAVPYLAGVLTAGGLAVGLSRRRELVQRWMTWTVTAVLVVVALSFGSPGSAALAAAVGVVAAVEYGRLTCLGGGQRVLLLVTLGVLPITAWLAPFAWLQVCAGGLISLALAPVVTGEVTDGARRAAFAILGLVWLAPLSAIVVLDGEQVFALLVAVAVVDVGAWCAGRALGHTRWGGAPLSVLSPAKTRAGLLGGAGSGIAALAALHLLVPVLTPALVLAVLVGPPAGDLVESMLKRGAGVKDTGSWVPGFGGILDRIDSMLLALAIAVVLS</sequence>
<accession>A0ABU2H2I5</accession>
<dbReference type="EMBL" id="JAVLVT010000001">
    <property type="protein sequence ID" value="MDS1269515.1"/>
    <property type="molecule type" value="Genomic_DNA"/>
</dbReference>
<keyword evidence="9" id="KW-0444">Lipid biosynthesis</keyword>
<feature type="transmembrane region" description="Helical" evidence="24">
    <location>
        <begin position="128"/>
        <end position="147"/>
    </location>
</feature>
<evidence type="ECO:0000256" key="12">
    <source>
        <dbReference type="ARBA" id="ARBA00022695"/>
    </source>
</evidence>
<reference evidence="26" key="1">
    <citation type="submission" date="2023-07" db="EMBL/GenBank/DDBJ databases">
        <title>Novel species in the genus Lipingzhangella isolated from Sambhar Salt Lake.</title>
        <authorList>
            <person name="Jiya N."/>
            <person name="Kajale S."/>
            <person name="Sharma A."/>
        </authorList>
    </citation>
    <scope>NUCLEOTIDE SEQUENCE [LARGE SCALE GENOMIC DNA]</scope>
    <source>
        <strain evidence="26">LS1_29</strain>
    </source>
</reference>
<evidence type="ECO:0000256" key="21">
    <source>
        <dbReference type="ARBA" id="ARBA00032396"/>
    </source>
</evidence>
<keyword evidence="14" id="KW-0443">Lipid metabolism</keyword>
<keyword evidence="17" id="KW-1208">Phospholipid metabolism</keyword>
<evidence type="ECO:0000256" key="15">
    <source>
        <dbReference type="ARBA" id="ARBA00023136"/>
    </source>
</evidence>